<evidence type="ECO:0000256" key="5">
    <source>
        <dbReference type="ARBA" id="ARBA00022723"/>
    </source>
</evidence>
<keyword evidence="17" id="KW-1185">Reference proteome</keyword>
<evidence type="ECO:0000256" key="13">
    <source>
        <dbReference type="ARBA" id="ARBA00031900"/>
    </source>
</evidence>
<evidence type="ECO:0000256" key="10">
    <source>
        <dbReference type="ARBA" id="ARBA00022946"/>
    </source>
</evidence>
<name>D2VT77_NAEGR</name>
<organism evidence="17">
    <name type="scientific">Naegleria gruberi</name>
    <name type="common">Amoeba</name>
    <dbReference type="NCBI Taxonomy" id="5762"/>
    <lineage>
        <taxon>Eukaryota</taxon>
        <taxon>Discoba</taxon>
        <taxon>Heterolobosea</taxon>
        <taxon>Tetramitia</taxon>
        <taxon>Eutetramitia</taxon>
        <taxon>Vahlkampfiidae</taxon>
        <taxon>Naegleria</taxon>
    </lineage>
</organism>
<dbReference type="HAMAP" id="MF_00184">
    <property type="entry name" value="Thr_tRNA_synth"/>
    <property type="match status" value="1"/>
</dbReference>
<dbReference type="SUPFAM" id="SSF55186">
    <property type="entry name" value="ThrRS/AlaRS common domain"/>
    <property type="match status" value="1"/>
</dbReference>
<dbReference type="InterPro" id="IPR018163">
    <property type="entry name" value="Thr/Ala-tRNA-synth_IIc_edit"/>
</dbReference>
<dbReference type="InterPro" id="IPR036621">
    <property type="entry name" value="Anticodon-bd_dom_sf"/>
</dbReference>
<dbReference type="PROSITE" id="PS50862">
    <property type="entry name" value="AA_TRNA_LIGASE_II"/>
    <property type="match status" value="1"/>
</dbReference>
<gene>
    <name evidence="16" type="ORF">NAEGRDRAFT_60851</name>
</gene>
<dbReference type="PRINTS" id="PR01047">
    <property type="entry name" value="TRNASYNTHTHR"/>
</dbReference>
<dbReference type="Gene3D" id="3.40.50.800">
    <property type="entry name" value="Anticodon-binding domain"/>
    <property type="match status" value="1"/>
</dbReference>
<dbReference type="GO" id="GO:0005759">
    <property type="term" value="C:mitochondrial matrix"/>
    <property type="evidence" value="ECO:0007669"/>
    <property type="project" value="UniProtKB-SubCell"/>
</dbReference>
<dbReference type="Gene3D" id="3.30.980.10">
    <property type="entry name" value="Threonyl-trna Synthetase, Chain A, domain 2"/>
    <property type="match status" value="1"/>
</dbReference>
<evidence type="ECO:0000256" key="9">
    <source>
        <dbReference type="ARBA" id="ARBA00022917"/>
    </source>
</evidence>
<dbReference type="GO" id="GO:0006435">
    <property type="term" value="P:threonyl-tRNA aminoacylation"/>
    <property type="evidence" value="ECO:0007669"/>
    <property type="project" value="InterPro"/>
</dbReference>
<evidence type="ECO:0000256" key="12">
    <source>
        <dbReference type="ARBA" id="ARBA00023146"/>
    </source>
</evidence>
<evidence type="ECO:0000256" key="2">
    <source>
        <dbReference type="ARBA" id="ARBA00008226"/>
    </source>
</evidence>
<evidence type="ECO:0000256" key="6">
    <source>
        <dbReference type="ARBA" id="ARBA00022741"/>
    </source>
</evidence>
<keyword evidence="12" id="KW-0030">Aminoacyl-tRNA synthetase</keyword>
<dbReference type="InterPro" id="IPR012947">
    <property type="entry name" value="tRNA_SAD"/>
</dbReference>
<reference evidence="16 17" key="1">
    <citation type="journal article" date="2010" name="Cell">
        <title>The genome of Naegleria gruberi illuminates early eukaryotic versatility.</title>
        <authorList>
            <person name="Fritz-Laylin L.K."/>
            <person name="Prochnik S.E."/>
            <person name="Ginger M.L."/>
            <person name="Dacks J.B."/>
            <person name="Carpenter M.L."/>
            <person name="Field M.C."/>
            <person name="Kuo A."/>
            <person name="Paredez A."/>
            <person name="Chapman J."/>
            <person name="Pham J."/>
            <person name="Shu S."/>
            <person name="Neupane R."/>
            <person name="Cipriano M."/>
            <person name="Mancuso J."/>
            <person name="Tu H."/>
            <person name="Salamov A."/>
            <person name="Lindquist E."/>
            <person name="Shapiro H."/>
            <person name="Lucas S."/>
            <person name="Grigoriev I.V."/>
            <person name="Cande W.Z."/>
            <person name="Fulton C."/>
            <person name="Rokhsar D.S."/>
            <person name="Dawson S.C."/>
        </authorList>
    </citation>
    <scope>NUCLEOTIDE SEQUENCE [LARGE SCALE GENOMIC DNA]</scope>
    <source>
        <strain evidence="16 17">NEG-M</strain>
    </source>
</reference>
<dbReference type="SMART" id="SM00863">
    <property type="entry name" value="tRNA_SAD"/>
    <property type="match status" value="1"/>
</dbReference>
<dbReference type="InterPro" id="IPR002314">
    <property type="entry name" value="aa-tRNA-synt_IIb"/>
</dbReference>
<evidence type="ECO:0000256" key="4">
    <source>
        <dbReference type="ARBA" id="ARBA00022598"/>
    </source>
</evidence>
<keyword evidence="8" id="KW-0067">ATP-binding</keyword>
<evidence type="ECO:0000256" key="7">
    <source>
        <dbReference type="ARBA" id="ARBA00022833"/>
    </source>
</evidence>
<dbReference type="EMBL" id="GG738895">
    <property type="protein sequence ID" value="EFC40098.1"/>
    <property type="molecule type" value="Genomic_DNA"/>
</dbReference>
<keyword evidence="5" id="KW-0479">Metal-binding</keyword>
<feature type="domain" description="Aminoacyl-transfer RNA synthetases class-II family profile" evidence="15">
    <location>
        <begin position="339"/>
        <end position="607"/>
    </location>
</feature>
<dbReference type="eggNOG" id="KOG1637">
    <property type="taxonomic scope" value="Eukaryota"/>
</dbReference>
<dbReference type="STRING" id="5762.D2VT77"/>
<dbReference type="InterPro" id="IPR002320">
    <property type="entry name" value="Thr-tRNA-ligase_IIa"/>
</dbReference>
<evidence type="ECO:0000313" key="16">
    <source>
        <dbReference type="EMBL" id="EFC40098.1"/>
    </source>
</evidence>
<dbReference type="Pfam" id="PF03129">
    <property type="entry name" value="HGTP_anticodon"/>
    <property type="match status" value="1"/>
</dbReference>
<comment type="similarity">
    <text evidence="2">Belongs to the class-II aminoacyl-tRNA synthetase family.</text>
</comment>
<comment type="subcellular location">
    <subcellularLocation>
        <location evidence="1">Mitochondrion matrix</location>
    </subcellularLocation>
</comment>
<dbReference type="OrthoDB" id="5423599at2759"/>
<dbReference type="EC" id="6.1.1.3" evidence="3"/>
<dbReference type="GO" id="GO:0046872">
    <property type="term" value="F:metal ion binding"/>
    <property type="evidence" value="ECO:0007669"/>
    <property type="project" value="UniProtKB-KW"/>
</dbReference>
<dbReference type="NCBIfam" id="TIGR00418">
    <property type="entry name" value="thrS"/>
    <property type="match status" value="1"/>
</dbReference>
<protein>
    <recommendedName>
        <fullName evidence="3">threonine--tRNA ligase</fullName>
        <ecNumber evidence="3">6.1.1.3</ecNumber>
    </recommendedName>
    <alternativeName>
        <fullName evidence="13">Threonyl-tRNA synthetase</fullName>
    </alternativeName>
</protein>
<keyword evidence="4" id="KW-0436">Ligase</keyword>
<keyword evidence="9" id="KW-0648">Protein biosynthesis</keyword>
<dbReference type="CDD" id="cd00860">
    <property type="entry name" value="ThrRS_anticodon"/>
    <property type="match status" value="1"/>
</dbReference>
<dbReference type="FunFam" id="3.30.930.10:FF:000039">
    <property type="entry name" value="Threonyl-tRNA synthetase, mitochondrial"/>
    <property type="match status" value="1"/>
</dbReference>
<evidence type="ECO:0000313" key="17">
    <source>
        <dbReference type="Proteomes" id="UP000006671"/>
    </source>
</evidence>
<dbReference type="InterPro" id="IPR047246">
    <property type="entry name" value="ThrRS_anticodon"/>
</dbReference>
<evidence type="ECO:0000256" key="8">
    <source>
        <dbReference type="ARBA" id="ARBA00022840"/>
    </source>
</evidence>
<dbReference type="GeneID" id="8854194"/>
<keyword evidence="7" id="KW-0862">Zinc</keyword>
<dbReference type="Pfam" id="PF07973">
    <property type="entry name" value="tRNA_SAD"/>
    <property type="match status" value="1"/>
</dbReference>
<dbReference type="RefSeq" id="XP_002672842.1">
    <property type="nucleotide sequence ID" value="XM_002672796.1"/>
</dbReference>
<keyword evidence="11" id="KW-0496">Mitochondrion</keyword>
<evidence type="ECO:0000256" key="3">
    <source>
        <dbReference type="ARBA" id="ARBA00013163"/>
    </source>
</evidence>
<evidence type="ECO:0000256" key="11">
    <source>
        <dbReference type="ARBA" id="ARBA00023128"/>
    </source>
</evidence>
<dbReference type="InterPro" id="IPR045864">
    <property type="entry name" value="aa-tRNA-synth_II/BPL/LPL"/>
</dbReference>
<dbReference type="FunFam" id="3.30.980.10:FF:000005">
    <property type="entry name" value="Threonyl-tRNA synthetase, mitochondrial"/>
    <property type="match status" value="1"/>
</dbReference>
<dbReference type="VEuPathDB" id="AmoebaDB:NAEGRDRAFT_60851"/>
<comment type="catalytic activity">
    <reaction evidence="14">
        <text>tRNA(Thr) + L-threonine + ATP = L-threonyl-tRNA(Thr) + AMP + diphosphate + H(+)</text>
        <dbReference type="Rhea" id="RHEA:24624"/>
        <dbReference type="Rhea" id="RHEA-COMP:9670"/>
        <dbReference type="Rhea" id="RHEA-COMP:9704"/>
        <dbReference type="ChEBI" id="CHEBI:15378"/>
        <dbReference type="ChEBI" id="CHEBI:30616"/>
        <dbReference type="ChEBI" id="CHEBI:33019"/>
        <dbReference type="ChEBI" id="CHEBI:57926"/>
        <dbReference type="ChEBI" id="CHEBI:78442"/>
        <dbReference type="ChEBI" id="CHEBI:78534"/>
        <dbReference type="ChEBI" id="CHEBI:456215"/>
        <dbReference type="EC" id="6.1.1.3"/>
    </reaction>
</comment>
<dbReference type="SUPFAM" id="SSF52954">
    <property type="entry name" value="Class II aaRS ABD-related"/>
    <property type="match status" value="1"/>
</dbReference>
<evidence type="ECO:0000256" key="14">
    <source>
        <dbReference type="ARBA" id="ARBA00049515"/>
    </source>
</evidence>
<keyword evidence="10" id="KW-0809">Transit peptide</keyword>
<dbReference type="GO" id="GO:0005524">
    <property type="term" value="F:ATP binding"/>
    <property type="evidence" value="ECO:0007669"/>
    <property type="project" value="UniProtKB-KW"/>
</dbReference>
<sequence>MTNSISTQRYFSLSNKQQQAFEERSKHWNELKQQENIKPNNINISNLNLVLKFGEKSKPLSIVVDSEFLKKTPLQLANEVFYKNEVSEFLVCKINGKLTDMNDTFSEILNNQESNNNNIEFFTFESVEGKEVFWHSTAHILGCALEQKFGSSLKLCDGPPLVSKEASQVLNGGFFYEGFLENNERITTEQLEELEKFMQQVVKEKHSFQKIHITKELAREIFKYNQFKLDIIEKIPSGEPITMYKCGNLVDLCRGPHIPNTSMIKAVKLTKLSGAYWKGDEKSPLLQRVYGISFPKAKQLEDWQTLIEEALKRDHRLIAKKQDLFFFHEYSPGTPFFLPHGTRLFNKLVEFIRKEYRKRGYDEVITPQMFQKELWETSGHWQHYKDDMFTVIEGTQHKEETIGIKPMNCPAHCLMFDSKIRSYRELPVRLADFSPLHRNEPRGSLTGLTRVRRFHQDDSHIFCTHDQVKSEIENCLQFVKFVYSEIFGFNLRFNLSTRPEKFVGDIEMWDKAEQSLKECLDGYNWKLNEGDGAFYGPKIDIQIEDSLQRFHQCATIQLDFQLPRRFNLKYQSQNDQLITPVIIHRAILGSIERFIALLTEHLSGRWPFWLNPRQCFICPVSAENASLVDYCKEVKDQIFKTAEERGVFSNYFIDVDLSDKTMKKKIRDAQVLQYNFILVLGEKEMQEKTVSVRKRDGTLVGTMKIDALLSMWEELLRTYQ</sequence>
<dbReference type="GO" id="GO:0004829">
    <property type="term" value="F:threonine-tRNA ligase activity"/>
    <property type="evidence" value="ECO:0007669"/>
    <property type="project" value="UniProtKB-EC"/>
</dbReference>
<dbReference type="InterPro" id="IPR006195">
    <property type="entry name" value="aa-tRNA-synth_II"/>
</dbReference>
<dbReference type="InterPro" id="IPR004154">
    <property type="entry name" value="Anticodon-bd"/>
</dbReference>
<dbReference type="CDD" id="cd00771">
    <property type="entry name" value="ThrRS_core"/>
    <property type="match status" value="1"/>
</dbReference>
<dbReference type="KEGG" id="ngr:NAEGRDRAFT_60851"/>
<dbReference type="InParanoid" id="D2VT77"/>
<dbReference type="SUPFAM" id="SSF55681">
    <property type="entry name" value="Class II aaRS and biotin synthetases"/>
    <property type="match status" value="1"/>
</dbReference>
<dbReference type="Proteomes" id="UP000006671">
    <property type="component" value="Unassembled WGS sequence"/>
</dbReference>
<accession>D2VT77</accession>
<proteinExistence type="inferred from homology"/>
<dbReference type="PANTHER" id="PTHR11451">
    <property type="entry name" value="THREONINE-TRNA LIGASE"/>
    <property type="match status" value="1"/>
</dbReference>
<dbReference type="OMA" id="HNKFKLQ"/>
<evidence type="ECO:0000256" key="1">
    <source>
        <dbReference type="ARBA" id="ARBA00004305"/>
    </source>
</evidence>
<dbReference type="PANTHER" id="PTHR11451:SF44">
    <property type="entry name" value="THREONINE--TRNA LIGASE, CHLOROPLASTIC_MITOCHONDRIAL 2"/>
    <property type="match status" value="1"/>
</dbReference>
<evidence type="ECO:0000259" key="15">
    <source>
        <dbReference type="PROSITE" id="PS50862"/>
    </source>
</evidence>
<keyword evidence="6" id="KW-0547">Nucleotide-binding</keyword>
<dbReference type="Pfam" id="PF00587">
    <property type="entry name" value="tRNA-synt_2b"/>
    <property type="match status" value="1"/>
</dbReference>
<dbReference type="InterPro" id="IPR033728">
    <property type="entry name" value="ThrRS_core"/>
</dbReference>
<dbReference type="Gene3D" id="3.30.930.10">
    <property type="entry name" value="Bira Bifunctional Protein, Domain 2"/>
    <property type="match status" value="1"/>
</dbReference>
<dbReference type="AlphaFoldDB" id="D2VT77"/>